<feature type="compositionally biased region" description="Polar residues" evidence="2">
    <location>
        <begin position="72"/>
        <end position="86"/>
    </location>
</feature>
<organism evidence="5 6">
    <name type="scientific">Muribacter muris</name>
    <dbReference type="NCBI Taxonomy" id="67855"/>
    <lineage>
        <taxon>Bacteria</taxon>
        <taxon>Pseudomonadati</taxon>
        <taxon>Pseudomonadota</taxon>
        <taxon>Gammaproteobacteria</taxon>
        <taxon>Pasteurellales</taxon>
        <taxon>Pasteurellaceae</taxon>
        <taxon>Muribacter</taxon>
    </lineage>
</organism>
<accession>A0A0J5P5D6</accession>
<keyword evidence="3" id="KW-1133">Transmembrane helix</keyword>
<evidence type="ECO:0000256" key="2">
    <source>
        <dbReference type="SAM" id="MobiDB-lite"/>
    </source>
</evidence>
<evidence type="ECO:0000313" key="6">
    <source>
        <dbReference type="Proteomes" id="UP000036270"/>
    </source>
</evidence>
<sequence>MNQNKSRIEPTFGEKAPTNPTVQNTADIKSPISVSVSSNTSPGHTFTPVLKRPAEAAQTLSTLEEKAMLNKNPPTAQTEESAQSTPPKAAGFAFSPVEEKPEQTTKPAENPQPTQSDTPANDTAKSEPTNSVERVIPAHTTQPKKALTDKVPPKFRRLLLVLLLALALLLVFFLLKPNTPKSVEALQEQGTSLPIEFRPVDEAEAKRAEEEARALQAQQTATAEQAQQAVTFVENNANVTAPAQTEQSAVTPPTESAQPTELAATTVTTVAKPVAVEPIKKPATNGSVIYQPETAKAEPKKVDRLKPTPPKVEPSKAEKAVAPVKTTHSTAKPKTEPTPVAVVKTAEPASPIVSSKTLTVPKGVSLMQVFRDNNLNISDVNAMSKVNNAVSNLKIGEKVTVRLDKNGRVAEMSVSAGKYIRQANGSYTFK</sequence>
<keyword evidence="3" id="KW-0812">Transmembrane</keyword>
<comment type="caution">
    <text evidence="5">The sequence shown here is derived from an EMBL/GenBank/DDBJ whole genome shotgun (WGS) entry which is preliminary data.</text>
</comment>
<dbReference type="Proteomes" id="UP000036270">
    <property type="component" value="Unassembled WGS sequence"/>
</dbReference>
<reference evidence="5 6" key="1">
    <citation type="submission" date="2014-12" db="EMBL/GenBank/DDBJ databases">
        <title>Reclassification of Actinobacillus muris as Muribacter muris.</title>
        <authorList>
            <person name="Christensen H."/>
            <person name="Nicklas W."/>
            <person name="Bisgaard M."/>
        </authorList>
    </citation>
    <scope>NUCLEOTIDE SEQUENCE [LARGE SCALE GENOMIC DNA]</scope>
    <source>
        <strain evidence="5 6">Ackerman80-443D</strain>
    </source>
</reference>
<dbReference type="STRING" id="67855.RO21_10385"/>
<keyword evidence="3" id="KW-0472">Membrane</keyword>
<feature type="coiled-coil region" evidence="1">
    <location>
        <begin position="198"/>
        <end position="225"/>
    </location>
</feature>
<dbReference type="InterPro" id="IPR007340">
    <property type="entry name" value="LysM_Opacity-associatedA"/>
</dbReference>
<keyword evidence="1" id="KW-0175">Coiled coil</keyword>
<keyword evidence="6" id="KW-1185">Reference proteome</keyword>
<feature type="transmembrane region" description="Helical" evidence="3">
    <location>
        <begin position="158"/>
        <end position="175"/>
    </location>
</feature>
<protein>
    <recommendedName>
        <fullName evidence="4">Opacity-associated protein A LysM-like domain-containing protein</fullName>
    </recommendedName>
</protein>
<name>A0A0J5P5D6_9PAST</name>
<dbReference type="GO" id="GO:0042834">
    <property type="term" value="F:peptidoglycan binding"/>
    <property type="evidence" value="ECO:0007669"/>
    <property type="project" value="InterPro"/>
</dbReference>
<dbReference type="RefSeq" id="WP_047977715.1">
    <property type="nucleotide sequence ID" value="NZ_JWIZ01000077.1"/>
</dbReference>
<feature type="region of interest" description="Disordered" evidence="2">
    <location>
        <begin position="294"/>
        <end position="338"/>
    </location>
</feature>
<dbReference type="EMBL" id="JWIZ01000077">
    <property type="protein sequence ID" value="KMK50694.1"/>
    <property type="molecule type" value="Genomic_DNA"/>
</dbReference>
<feature type="compositionally biased region" description="Basic and acidic residues" evidence="2">
    <location>
        <begin position="295"/>
        <end position="306"/>
    </location>
</feature>
<evidence type="ECO:0000256" key="1">
    <source>
        <dbReference type="SAM" id="Coils"/>
    </source>
</evidence>
<feature type="compositionally biased region" description="Polar residues" evidence="2">
    <location>
        <begin position="18"/>
        <end position="27"/>
    </location>
</feature>
<feature type="compositionally biased region" description="Low complexity" evidence="2">
    <location>
        <begin position="30"/>
        <end position="42"/>
    </location>
</feature>
<proteinExistence type="predicted"/>
<dbReference type="AlphaFoldDB" id="A0A0J5P5D6"/>
<gene>
    <name evidence="5" type="ORF">RO21_10385</name>
</gene>
<feature type="domain" description="Opacity-associated protein A LysM-like" evidence="4">
    <location>
        <begin position="355"/>
        <end position="429"/>
    </location>
</feature>
<dbReference type="PATRIC" id="fig|67855.3.peg.2201"/>
<evidence type="ECO:0000256" key="3">
    <source>
        <dbReference type="SAM" id="Phobius"/>
    </source>
</evidence>
<dbReference type="Pfam" id="PF04225">
    <property type="entry name" value="LysM_OapA"/>
    <property type="match status" value="1"/>
</dbReference>
<feature type="region of interest" description="Disordered" evidence="2">
    <location>
        <begin position="1"/>
        <end position="145"/>
    </location>
</feature>
<evidence type="ECO:0000313" key="5">
    <source>
        <dbReference type="EMBL" id="KMK50694.1"/>
    </source>
</evidence>
<evidence type="ECO:0000259" key="4">
    <source>
        <dbReference type="Pfam" id="PF04225"/>
    </source>
</evidence>
<feature type="compositionally biased region" description="Polar residues" evidence="2">
    <location>
        <begin position="104"/>
        <end position="132"/>
    </location>
</feature>